<dbReference type="EMBL" id="JAEANY010000004">
    <property type="protein sequence ID" value="MBH5323244.1"/>
    <property type="molecule type" value="Genomic_DNA"/>
</dbReference>
<evidence type="ECO:0000313" key="4">
    <source>
        <dbReference type="Proteomes" id="UP000602442"/>
    </source>
</evidence>
<dbReference type="InterPro" id="IPR039447">
    <property type="entry name" value="UreH-like_TM_dom"/>
</dbReference>
<evidence type="ECO:0000256" key="1">
    <source>
        <dbReference type="SAM" id="Phobius"/>
    </source>
</evidence>
<feature type="domain" description="Urease accessory protein UreH-like transmembrane" evidence="2">
    <location>
        <begin position="8"/>
        <end position="202"/>
    </location>
</feature>
<evidence type="ECO:0000313" key="3">
    <source>
        <dbReference type="EMBL" id="MBH5323244.1"/>
    </source>
</evidence>
<proteinExistence type="predicted"/>
<dbReference type="RefSeq" id="WP_197921978.1">
    <property type="nucleotide sequence ID" value="NZ_CAWPTA010000009.1"/>
</dbReference>
<feature type="transmembrane region" description="Helical" evidence="1">
    <location>
        <begin position="154"/>
        <end position="178"/>
    </location>
</feature>
<dbReference type="Pfam" id="PF13386">
    <property type="entry name" value="DsbD_2"/>
    <property type="match status" value="1"/>
</dbReference>
<dbReference type="InterPro" id="IPR051790">
    <property type="entry name" value="Cytochrome_c-biogenesis_DsbD"/>
</dbReference>
<feature type="transmembrane region" description="Helical" evidence="1">
    <location>
        <begin position="41"/>
        <end position="65"/>
    </location>
</feature>
<keyword evidence="1" id="KW-0812">Transmembrane</keyword>
<feature type="transmembrane region" description="Helical" evidence="1">
    <location>
        <begin position="123"/>
        <end position="148"/>
    </location>
</feature>
<name>A0ABS0N609_9SPHN</name>
<feature type="transmembrane region" description="Helical" evidence="1">
    <location>
        <begin position="6"/>
        <end position="29"/>
    </location>
</feature>
<sequence length="239" mass="24507">MISSIALAFLAGLMTILNPCVLPLVPIIIATALGKSKMGPLALAAGLVLSFSVFGLLVLAFGFSVGIDERIIRTVAGWLLIVAGGVMLMPRAQMALAAAAAPVTNAGQHMLGRTSGEGAVGQFVVGGLLGLVWAPCVGPTLGIAIAAAAQGENLLNAFGIFLVFGLGVATSILAFAYGSRKALGQRSKSLQSLAKYSKPIFGGAVLAVGVMVLTGVDKMIEIWALNHMPQSLVEFTTRF</sequence>
<dbReference type="Proteomes" id="UP000602442">
    <property type="component" value="Unassembled WGS sequence"/>
</dbReference>
<organism evidence="3 4">
    <name type="scientific">Aurantiacibacter sediminis</name>
    <dbReference type="NCBI Taxonomy" id="2793064"/>
    <lineage>
        <taxon>Bacteria</taxon>
        <taxon>Pseudomonadati</taxon>
        <taxon>Pseudomonadota</taxon>
        <taxon>Alphaproteobacteria</taxon>
        <taxon>Sphingomonadales</taxon>
        <taxon>Erythrobacteraceae</taxon>
        <taxon>Aurantiacibacter</taxon>
    </lineage>
</organism>
<protein>
    <submittedName>
        <fullName evidence="3">Cytochrome c biogenesis protein CcdA</fullName>
    </submittedName>
</protein>
<reference evidence="3 4" key="1">
    <citation type="submission" date="2020-11" db="EMBL/GenBank/DDBJ databases">
        <title>Erythrobacter sediminis sp. nov., a marine bacterium from a tidal flat of Garorim Bay.</title>
        <authorList>
            <person name="Kim D."/>
            <person name="Yoo Y."/>
            <person name="Kim J.-J."/>
        </authorList>
    </citation>
    <scope>NUCLEOTIDE SEQUENCE [LARGE SCALE GENOMIC DNA]</scope>
    <source>
        <strain evidence="3 4">JGD-13</strain>
    </source>
</reference>
<keyword evidence="4" id="KW-1185">Reference proteome</keyword>
<comment type="caution">
    <text evidence="3">The sequence shown here is derived from an EMBL/GenBank/DDBJ whole genome shotgun (WGS) entry which is preliminary data.</text>
</comment>
<keyword evidence="1" id="KW-0472">Membrane</keyword>
<accession>A0ABS0N609</accession>
<dbReference type="PANTHER" id="PTHR31272:SF9">
    <property type="entry name" value="BLL1027 PROTEIN"/>
    <property type="match status" value="1"/>
</dbReference>
<dbReference type="PANTHER" id="PTHR31272">
    <property type="entry name" value="CYTOCHROME C-TYPE BIOGENESIS PROTEIN HI_1454-RELATED"/>
    <property type="match status" value="1"/>
</dbReference>
<feature type="transmembrane region" description="Helical" evidence="1">
    <location>
        <begin position="199"/>
        <end position="216"/>
    </location>
</feature>
<keyword evidence="1" id="KW-1133">Transmembrane helix</keyword>
<gene>
    <name evidence="3" type="ORF">I5L03_11690</name>
</gene>
<evidence type="ECO:0000259" key="2">
    <source>
        <dbReference type="Pfam" id="PF13386"/>
    </source>
</evidence>